<comment type="caution">
    <text evidence="4">The sequence shown here is derived from an EMBL/GenBank/DDBJ whole genome shotgun (WGS) entry which is preliminary data.</text>
</comment>
<dbReference type="Gene3D" id="3.40.1190.20">
    <property type="match status" value="1"/>
</dbReference>
<feature type="domain" description="Pyridoxamine kinase/Phosphomethylpyrimidine kinase" evidence="3">
    <location>
        <begin position="20"/>
        <end position="250"/>
    </location>
</feature>
<sequence>MNTKMSTNNRAFVLSIAGFDPSGGAGLLADIKTFENLGGYGLAVNTANTIQNDEKFESCHWTAEAIILQQLELLLESFPVEVVKIGIIENLQVLNNLIDRLFEKNSSIRIIWDPVLKSSSGFSFQDPQEFQQDLDSILDKIFLVTPNYDEMQIFYSELTMEETIRKISSKTNLYLKGGHRMANIGLDELFTIDGTCISFNPGRTDCSEKHGSGCVLSSALAAHLALGNSLPKAARKAKDYVEKLLASNQSLLGYHNT</sequence>
<accession>A0ABU3DQF1</accession>
<dbReference type="InterPro" id="IPR029056">
    <property type="entry name" value="Ribokinase-like"/>
</dbReference>
<dbReference type="Proteomes" id="UP001253848">
    <property type="component" value="Unassembled WGS sequence"/>
</dbReference>
<dbReference type="RefSeq" id="WP_311499353.1">
    <property type="nucleotide sequence ID" value="NZ_JAVRHN010000004.1"/>
</dbReference>
<evidence type="ECO:0000259" key="3">
    <source>
        <dbReference type="Pfam" id="PF08543"/>
    </source>
</evidence>
<dbReference type="EC" id="2.7.1.49" evidence="2"/>
<dbReference type="CDD" id="cd01169">
    <property type="entry name" value="HMPP_kinase"/>
    <property type="match status" value="1"/>
</dbReference>
<evidence type="ECO:0000256" key="1">
    <source>
        <dbReference type="ARBA" id="ARBA00004948"/>
    </source>
</evidence>
<dbReference type="GO" id="GO:0016301">
    <property type="term" value="F:kinase activity"/>
    <property type="evidence" value="ECO:0007669"/>
    <property type="project" value="UniProtKB-KW"/>
</dbReference>
<evidence type="ECO:0000313" key="4">
    <source>
        <dbReference type="EMBL" id="MDT0685944.1"/>
    </source>
</evidence>
<organism evidence="4 5">
    <name type="scientific">Autumnicola psychrophila</name>
    <dbReference type="NCBI Taxonomy" id="3075592"/>
    <lineage>
        <taxon>Bacteria</taxon>
        <taxon>Pseudomonadati</taxon>
        <taxon>Bacteroidota</taxon>
        <taxon>Flavobacteriia</taxon>
        <taxon>Flavobacteriales</taxon>
        <taxon>Flavobacteriaceae</taxon>
        <taxon>Autumnicola</taxon>
    </lineage>
</organism>
<protein>
    <recommendedName>
        <fullName evidence="2">hydroxymethylpyrimidine kinase</fullName>
        <ecNumber evidence="2">2.7.1.49</ecNumber>
    </recommendedName>
</protein>
<dbReference type="PANTHER" id="PTHR20858">
    <property type="entry name" value="PHOSPHOMETHYLPYRIMIDINE KINASE"/>
    <property type="match status" value="1"/>
</dbReference>
<keyword evidence="4" id="KW-0418">Kinase</keyword>
<proteinExistence type="predicted"/>
<name>A0ABU3DQF1_9FLAO</name>
<dbReference type="InterPro" id="IPR013749">
    <property type="entry name" value="PM/HMP-P_kinase-1"/>
</dbReference>
<dbReference type="InterPro" id="IPR004399">
    <property type="entry name" value="HMP/HMP-P_kinase_dom"/>
</dbReference>
<dbReference type="EMBL" id="JAVRHN010000004">
    <property type="protein sequence ID" value="MDT0685944.1"/>
    <property type="molecule type" value="Genomic_DNA"/>
</dbReference>
<evidence type="ECO:0000313" key="5">
    <source>
        <dbReference type="Proteomes" id="UP001253848"/>
    </source>
</evidence>
<comment type="pathway">
    <text evidence="1">Cofactor biosynthesis; thiamine diphosphate biosynthesis.</text>
</comment>
<evidence type="ECO:0000256" key="2">
    <source>
        <dbReference type="ARBA" id="ARBA00012135"/>
    </source>
</evidence>
<gene>
    <name evidence="4" type="ORF">RM541_06190</name>
</gene>
<reference evidence="4 5" key="1">
    <citation type="submission" date="2023-09" db="EMBL/GenBank/DDBJ databases">
        <authorList>
            <person name="Rey-Velasco X."/>
        </authorList>
    </citation>
    <scope>NUCLEOTIDE SEQUENCE [LARGE SCALE GENOMIC DNA]</scope>
    <source>
        <strain evidence="4 5">F225</strain>
    </source>
</reference>
<dbReference type="Pfam" id="PF08543">
    <property type="entry name" value="Phos_pyr_kin"/>
    <property type="match status" value="1"/>
</dbReference>
<keyword evidence="5" id="KW-1185">Reference proteome</keyword>
<keyword evidence="4" id="KW-0808">Transferase</keyword>
<dbReference type="PANTHER" id="PTHR20858:SF17">
    <property type="entry name" value="HYDROXYMETHYLPYRIMIDINE_PHOSPHOMETHYLPYRIMIDINE KINASE THI20-RELATED"/>
    <property type="match status" value="1"/>
</dbReference>
<dbReference type="SUPFAM" id="SSF53613">
    <property type="entry name" value="Ribokinase-like"/>
    <property type="match status" value="1"/>
</dbReference>